<dbReference type="GO" id="GO:0005739">
    <property type="term" value="C:mitochondrion"/>
    <property type="evidence" value="ECO:0007669"/>
    <property type="project" value="InterPro"/>
</dbReference>
<dbReference type="VEuPathDB" id="FungiDB:M_BR32_EuGene_00000131"/>
<name>A0A4P7MYZ9_PYROR</name>
<sequence>MLSLRRGTAVLARQSRTALRPRQTRSYASDHTHHNGPAPVEEGMGTFFYVLFGAVPISTGLYYATRPGPNGEPSSITTAIDRWSDLQNTWEERNSRHTDLIEQAAHDKNLFYNCERNTHVELKYPEMFQQGSPYSVPAGHYVNLDKVVDHYRQKHVNEEEAKASKLAAKKAE</sequence>
<reference evidence="1 2" key="1">
    <citation type="journal article" date="2019" name="Mol. Biol. Evol.">
        <title>Blast fungal genomes show frequent chromosomal changes, gene gains and losses, and effector gene turnover.</title>
        <authorList>
            <person name="Gomez Luciano L.B."/>
            <person name="Jason Tsai I."/>
            <person name="Chuma I."/>
            <person name="Tosa Y."/>
            <person name="Chen Y.H."/>
            <person name="Li J.Y."/>
            <person name="Li M.Y."/>
            <person name="Jade Lu M.Y."/>
            <person name="Nakayashiki H."/>
            <person name="Li W.H."/>
        </authorList>
    </citation>
    <scope>NUCLEOTIDE SEQUENCE [LARGE SCALE GENOMIC DNA]</scope>
    <source>
        <strain evidence="1">MZ5-1-6</strain>
    </source>
</reference>
<dbReference type="Proteomes" id="UP000294847">
    <property type="component" value="Chromosome 2"/>
</dbReference>
<accession>A0A4P7MYZ9</accession>
<protein>
    <submittedName>
        <fullName evidence="1">Uncharacterized protein</fullName>
    </submittedName>
</protein>
<gene>
    <name evidence="1" type="ORF">PoMZ_00153</name>
</gene>
<dbReference type="PANTHER" id="PTHR42100">
    <property type="entry name" value="OXIDOREDUCTASE 178 KDA SUBUNIT, PUTATIVE (AFU_ORTHOLOGUE AFUA_8G04320)-RELATED"/>
    <property type="match status" value="1"/>
</dbReference>
<dbReference type="OMA" id="RNIQAGH"/>
<dbReference type="EMBL" id="CP034205">
    <property type="protein sequence ID" value="QBZ55257.1"/>
    <property type="molecule type" value="Genomic_DNA"/>
</dbReference>
<evidence type="ECO:0000313" key="2">
    <source>
        <dbReference type="Proteomes" id="UP000294847"/>
    </source>
</evidence>
<dbReference type="PANTHER" id="PTHR42100:SF1">
    <property type="entry name" value="OXIDOREDUCTASE 178 KDA SUBUNIT, PUTATIVE (AFU_ORTHOLOGUE AFUA_8G04320)-RELATED"/>
    <property type="match status" value="1"/>
</dbReference>
<dbReference type="SMR" id="A0A4P7MYZ9"/>
<organism evidence="1 2">
    <name type="scientific">Pyricularia oryzae</name>
    <name type="common">Rice blast fungus</name>
    <name type="synonym">Magnaporthe oryzae</name>
    <dbReference type="NCBI Taxonomy" id="318829"/>
    <lineage>
        <taxon>Eukaryota</taxon>
        <taxon>Fungi</taxon>
        <taxon>Dikarya</taxon>
        <taxon>Ascomycota</taxon>
        <taxon>Pezizomycotina</taxon>
        <taxon>Sordariomycetes</taxon>
        <taxon>Sordariomycetidae</taxon>
        <taxon>Magnaporthales</taxon>
        <taxon>Pyriculariaceae</taxon>
        <taxon>Pyricularia</taxon>
    </lineage>
</organism>
<dbReference type="AlphaFoldDB" id="A0A4P7MYZ9"/>
<dbReference type="InterPro" id="IPR034444">
    <property type="entry name" value="Nuo17.8"/>
</dbReference>
<proteinExistence type="predicted"/>
<evidence type="ECO:0000313" key="1">
    <source>
        <dbReference type="EMBL" id="QBZ55257.1"/>
    </source>
</evidence>